<organism evidence="1 2">
    <name type="scientific">Stackebrandtia endophytica</name>
    <dbReference type="NCBI Taxonomy" id="1496996"/>
    <lineage>
        <taxon>Bacteria</taxon>
        <taxon>Bacillati</taxon>
        <taxon>Actinomycetota</taxon>
        <taxon>Actinomycetes</taxon>
        <taxon>Glycomycetales</taxon>
        <taxon>Glycomycetaceae</taxon>
        <taxon>Stackebrandtia</taxon>
    </lineage>
</organism>
<dbReference type="OrthoDB" id="5096051at2"/>
<dbReference type="RefSeq" id="WP_142036453.1">
    <property type="nucleotide sequence ID" value="NZ_JBHTGS010000001.1"/>
</dbReference>
<reference evidence="1 2" key="1">
    <citation type="submission" date="2019-06" db="EMBL/GenBank/DDBJ databases">
        <title>Sequencing the genomes of 1000 actinobacteria strains.</title>
        <authorList>
            <person name="Klenk H.-P."/>
        </authorList>
    </citation>
    <scope>NUCLEOTIDE SEQUENCE [LARGE SCALE GENOMIC DNA]</scope>
    <source>
        <strain evidence="1 2">DSM 45928</strain>
    </source>
</reference>
<evidence type="ECO:0000313" key="2">
    <source>
        <dbReference type="Proteomes" id="UP000317043"/>
    </source>
</evidence>
<evidence type="ECO:0000313" key="1">
    <source>
        <dbReference type="EMBL" id="TQL75881.1"/>
    </source>
</evidence>
<name>A0A543ATG7_9ACTN</name>
<sequence>MPSFYDQLDDMSEEKLAEYERVTDNFTAAGGMEEGPEQDAALEAVYQDAKAIDLVMLMAGARCYQVISLFNRREYAQGLRHFVPTMDLVAERGDEIPDPLRTALETLVLAPLDAMVDNPDIPRTTIEAFLGQLETESRSRPAAATNYAFARAFWHSHTGERSAFEDWFDRWATSASDWWSQNKTMTISITGALLDVFDPQEALAHLERRSPTMVGDPDDRRDVLVTLAGTRSMCGNPDQAWKEYRQLLMEMNESELPELVERARTRSLVCAAVAAPWDSDDPAVSTALHLIESAERAQKLDTADAIEDTAALAEHHLRRGDTAAGTRWRSVAEERARAFDARNGNTFWSTRLATRWFHDL</sequence>
<keyword evidence="2" id="KW-1185">Reference proteome</keyword>
<evidence type="ECO:0008006" key="3">
    <source>
        <dbReference type="Google" id="ProtNLM"/>
    </source>
</evidence>
<dbReference type="Proteomes" id="UP000317043">
    <property type="component" value="Unassembled WGS sequence"/>
</dbReference>
<dbReference type="InParanoid" id="A0A543ATG7"/>
<protein>
    <recommendedName>
        <fullName evidence="3">Tetratricopeptide repeat protein</fullName>
    </recommendedName>
</protein>
<comment type="caution">
    <text evidence="1">The sequence shown here is derived from an EMBL/GenBank/DDBJ whole genome shotgun (WGS) entry which is preliminary data.</text>
</comment>
<accession>A0A543ATG7</accession>
<dbReference type="AlphaFoldDB" id="A0A543ATG7"/>
<dbReference type="EMBL" id="VFOW01000001">
    <property type="protein sequence ID" value="TQL75881.1"/>
    <property type="molecule type" value="Genomic_DNA"/>
</dbReference>
<proteinExistence type="predicted"/>
<gene>
    <name evidence="1" type="ORF">FB566_1397</name>
</gene>